<dbReference type="Pfam" id="PF11950">
    <property type="entry name" value="DUF3467"/>
    <property type="match status" value="1"/>
</dbReference>
<dbReference type="RefSeq" id="WP_344302126.1">
    <property type="nucleotide sequence ID" value="NZ_BAAAQQ010000002.1"/>
</dbReference>
<sequence>MPDTPSGQGQSRGHNFQITVPEGVSAGVWANFATVSHSPYEFTIDFVRLDFAHPTGGGGHTGQVVARVNLSPLMVTQLMEALESNWQKYAARALPRDLDGPPGA</sequence>
<accession>A0ABN2XTU9</accession>
<organism evidence="1 2">
    <name type="scientific">Nocardioides bigeumensis</name>
    <dbReference type="NCBI Taxonomy" id="433657"/>
    <lineage>
        <taxon>Bacteria</taxon>
        <taxon>Bacillati</taxon>
        <taxon>Actinomycetota</taxon>
        <taxon>Actinomycetes</taxon>
        <taxon>Propionibacteriales</taxon>
        <taxon>Nocardioidaceae</taxon>
        <taxon>Nocardioides</taxon>
    </lineage>
</organism>
<protein>
    <recommendedName>
        <fullName evidence="3">DUF3467 domain-containing protein</fullName>
    </recommendedName>
</protein>
<dbReference type="InterPro" id="IPR021857">
    <property type="entry name" value="DUF3467"/>
</dbReference>
<name>A0ABN2XTU9_9ACTN</name>
<evidence type="ECO:0008006" key="3">
    <source>
        <dbReference type="Google" id="ProtNLM"/>
    </source>
</evidence>
<comment type="caution">
    <text evidence="1">The sequence shown here is derived from an EMBL/GenBank/DDBJ whole genome shotgun (WGS) entry which is preliminary data.</text>
</comment>
<keyword evidence="2" id="KW-1185">Reference proteome</keyword>
<evidence type="ECO:0000313" key="2">
    <source>
        <dbReference type="Proteomes" id="UP001500575"/>
    </source>
</evidence>
<dbReference type="EMBL" id="BAAAQQ010000002">
    <property type="protein sequence ID" value="GAA2116031.1"/>
    <property type="molecule type" value="Genomic_DNA"/>
</dbReference>
<reference evidence="1 2" key="1">
    <citation type="journal article" date="2019" name="Int. J. Syst. Evol. Microbiol.">
        <title>The Global Catalogue of Microorganisms (GCM) 10K type strain sequencing project: providing services to taxonomists for standard genome sequencing and annotation.</title>
        <authorList>
            <consortium name="The Broad Institute Genomics Platform"/>
            <consortium name="The Broad Institute Genome Sequencing Center for Infectious Disease"/>
            <person name="Wu L."/>
            <person name="Ma J."/>
        </authorList>
    </citation>
    <scope>NUCLEOTIDE SEQUENCE [LARGE SCALE GENOMIC DNA]</scope>
    <source>
        <strain evidence="1 2">JCM 16021</strain>
    </source>
</reference>
<proteinExistence type="predicted"/>
<dbReference type="Proteomes" id="UP001500575">
    <property type="component" value="Unassembled WGS sequence"/>
</dbReference>
<gene>
    <name evidence="1" type="ORF">GCM10009843_05950</name>
</gene>
<evidence type="ECO:0000313" key="1">
    <source>
        <dbReference type="EMBL" id="GAA2116031.1"/>
    </source>
</evidence>